<keyword evidence="1" id="KW-0489">Methyltransferase</keyword>
<dbReference type="InterPro" id="IPR029063">
    <property type="entry name" value="SAM-dependent_MTases_sf"/>
</dbReference>
<reference evidence="1" key="2">
    <citation type="submission" date="2020-09" db="EMBL/GenBank/DDBJ databases">
        <authorList>
            <person name="Sun Q."/>
            <person name="Kim S."/>
        </authorList>
    </citation>
    <scope>NUCLEOTIDE SEQUENCE</scope>
    <source>
        <strain evidence="1">KCTC 42590</strain>
    </source>
</reference>
<dbReference type="PANTHER" id="PTHR43861:SF5">
    <property type="entry name" value="BLL5978 PROTEIN"/>
    <property type="match status" value="1"/>
</dbReference>
<dbReference type="Pfam" id="PF13489">
    <property type="entry name" value="Methyltransf_23"/>
    <property type="match status" value="1"/>
</dbReference>
<evidence type="ECO:0000313" key="1">
    <source>
        <dbReference type="EMBL" id="GHF19491.1"/>
    </source>
</evidence>
<dbReference type="SUPFAM" id="SSF53335">
    <property type="entry name" value="S-adenosyl-L-methionine-dependent methyltransferases"/>
    <property type="match status" value="1"/>
</dbReference>
<dbReference type="CDD" id="cd02440">
    <property type="entry name" value="AdoMet_MTases"/>
    <property type="match status" value="1"/>
</dbReference>
<keyword evidence="1" id="KW-0808">Transferase</keyword>
<dbReference type="GO" id="GO:0032259">
    <property type="term" value="P:methylation"/>
    <property type="evidence" value="ECO:0007669"/>
    <property type="project" value="UniProtKB-KW"/>
</dbReference>
<dbReference type="GO" id="GO:0008168">
    <property type="term" value="F:methyltransferase activity"/>
    <property type="evidence" value="ECO:0007669"/>
    <property type="project" value="UniProtKB-KW"/>
</dbReference>
<evidence type="ECO:0000313" key="2">
    <source>
        <dbReference type="Proteomes" id="UP000630923"/>
    </source>
</evidence>
<protein>
    <submittedName>
        <fullName evidence="1">Type 12 methyltransferase</fullName>
    </submittedName>
</protein>
<sequence>MITSGDQKQNTHTGKVVSHVPGHDIIDCQNCGFLHVSPLPTEAELTKLYQQDFYQSEKPEYIAASEQDGAWHDIEYGLRLDLAHEHLGHAGKVLDIGCGPGNFLQVARKQGWDAYGIEPSSVAADHAKSLGLDVQTGFFPDDFNHEAGSFDFIHMSEVLEHVPSPTEVIQAAKQLLRPDGVLTISVPNDFSPLQMAAAKAVSADQWWVVPDHHLNYFTMDSLEKILRAQCLTCIDRTTNFPMELFLLMGQDYTADPAIGKQCHQLRKKFDQNLNQIDKDLLKKFYRHLAGINMGRLAIITAQNGSE</sequence>
<dbReference type="Gene3D" id="3.40.50.150">
    <property type="entry name" value="Vaccinia Virus protein VP39"/>
    <property type="match status" value="1"/>
</dbReference>
<dbReference type="PANTHER" id="PTHR43861">
    <property type="entry name" value="TRANS-ACONITATE 2-METHYLTRANSFERASE-RELATED"/>
    <property type="match status" value="1"/>
</dbReference>
<comment type="caution">
    <text evidence="1">The sequence shown here is derived from an EMBL/GenBank/DDBJ whole genome shotgun (WGS) entry which is preliminary data.</text>
</comment>
<dbReference type="Proteomes" id="UP000630923">
    <property type="component" value="Unassembled WGS sequence"/>
</dbReference>
<proteinExistence type="predicted"/>
<organism evidence="1 2">
    <name type="scientific">Kordiimonas sediminis</name>
    <dbReference type="NCBI Taxonomy" id="1735581"/>
    <lineage>
        <taxon>Bacteria</taxon>
        <taxon>Pseudomonadati</taxon>
        <taxon>Pseudomonadota</taxon>
        <taxon>Alphaproteobacteria</taxon>
        <taxon>Kordiimonadales</taxon>
        <taxon>Kordiimonadaceae</taxon>
        <taxon>Kordiimonas</taxon>
    </lineage>
</organism>
<gene>
    <name evidence="1" type="ORF">GCM10017044_12690</name>
</gene>
<reference evidence="1" key="1">
    <citation type="journal article" date="2014" name="Int. J. Syst. Evol. Microbiol.">
        <title>Complete genome sequence of Corynebacterium casei LMG S-19264T (=DSM 44701T), isolated from a smear-ripened cheese.</title>
        <authorList>
            <consortium name="US DOE Joint Genome Institute (JGI-PGF)"/>
            <person name="Walter F."/>
            <person name="Albersmeier A."/>
            <person name="Kalinowski J."/>
            <person name="Ruckert C."/>
        </authorList>
    </citation>
    <scope>NUCLEOTIDE SEQUENCE</scope>
    <source>
        <strain evidence="1">KCTC 42590</strain>
    </source>
</reference>
<accession>A0A919AQE8</accession>
<dbReference type="RefSeq" id="WP_191250972.1">
    <property type="nucleotide sequence ID" value="NZ_BNCI01000001.1"/>
</dbReference>
<keyword evidence="2" id="KW-1185">Reference proteome</keyword>
<dbReference type="EMBL" id="BNCI01000001">
    <property type="protein sequence ID" value="GHF19491.1"/>
    <property type="molecule type" value="Genomic_DNA"/>
</dbReference>
<name>A0A919AQE8_9PROT</name>
<dbReference type="AlphaFoldDB" id="A0A919AQE8"/>